<evidence type="ECO:0008006" key="3">
    <source>
        <dbReference type="Google" id="ProtNLM"/>
    </source>
</evidence>
<comment type="caution">
    <text evidence="1">The sequence shown here is derived from an EMBL/GenBank/DDBJ whole genome shotgun (WGS) entry which is preliminary data.</text>
</comment>
<protein>
    <recommendedName>
        <fullName evidence="3">NACHT domain-containing protein</fullName>
    </recommendedName>
</protein>
<name>A0ABU4KQC4_BREVE</name>
<gene>
    <name evidence="1" type="ORF">NJD11_09720</name>
</gene>
<organism evidence="1 2">
    <name type="scientific">Brevundimonas vesicularis</name>
    <name type="common">Pseudomonas vesicularis</name>
    <dbReference type="NCBI Taxonomy" id="41276"/>
    <lineage>
        <taxon>Bacteria</taxon>
        <taxon>Pseudomonadati</taxon>
        <taxon>Pseudomonadota</taxon>
        <taxon>Alphaproteobacteria</taxon>
        <taxon>Caulobacterales</taxon>
        <taxon>Caulobacteraceae</taxon>
        <taxon>Brevundimonas</taxon>
    </lineage>
</organism>
<dbReference type="SUPFAM" id="SSF52540">
    <property type="entry name" value="P-loop containing nucleoside triphosphate hydrolases"/>
    <property type="match status" value="1"/>
</dbReference>
<evidence type="ECO:0000313" key="1">
    <source>
        <dbReference type="EMBL" id="MDX2335216.1"/>
    </source>
</evidence>
<accession>A0ABU4KQC4</accession>
<dbReference type="Gene3D" id="3.40.50.300">
    <property type="entry name" value="P-loop containing nucleotide triphosphate hydrolases"/>
    <property type="match status" value="1"/>
</dbReference>
<dbReference type="RefSeq" id="WP_319078667.1">
    <property type="nucleotide sequence ID" value="NZ_JAMYEC010000005.1"/>
</dbReference>
<dbReference type="EMBL" id="JAMYEC010000005">
    <property type="protein sequence ID" value="MDX2335216.1"/>
    <property type="molecule type" value="Genomic_DNA"/>
</dbReference>
<keyword evidence="2" id="KW-1185">Reference proteome</keyword>
<sequence length="258" mass="28892">MITRQGLSTDAQAYVDEQAGLRHQTIWELENEILGLTDYVRSLTGLFHQDGLSDYYIPGRARLARYESDHRTLSETDTLLFEAVTTWIDGEDYQPIAILGGYGAGKSSFIKRLVANQAERALSDPYARRPILIGLGEYARYSSLEGLLGGKFTHDFPVDGFNVHHFLELSDKGRLLVALDGFDEMKHAMTWGDFRAQIASLNRLTHGKAKVVLSGRPSAFTSTEEHVHVLRGLKRYQEGYRCLGAWAASRLADSRPQA</sequence>
<reference evidence="1 2" key="1">
    <citation type="journal article" date="2023" name="FEMS Microbes">
        <title>Whole genomes of deep-sea sponge-associated bacteria exhibit high novel natural product potential.</title>
        <authorList>
            <person name="Hesketh-Best P.J."/>
            <person name="January G.G."/>
            <person name="Koch M.J."/>
            <person name="Warburton P.J."/>
            <person name="Howell K.L."/>
            <person name="Upton M."/>
        </authorList>
    </citation>
    <scope>NUCLEOTIDE SEQUENCE [LARGE SCALE GENOMIC DNA]</scope>
    <source>
        <strain evidence="1 2">PC206-O</strain>
    </source>
</reference>
<proteinExistence type="predicted"/>
<evidence type="ECO:0000313" key="2">
    <source>
        <dbReference type="Proteomes" id="UP001272940"/>
    </source>
</evidence>
<dbReference type="Proteomes" id="UP001272940">
    <property type="component" value="Unassembled WGS sequence"/>
</dbReference>
<dbReference type="InterPro" id="IPR027417">
    <property type="entry name" value="P-loop_NTPase"/>
</dbReference>